<dbReference type="InterPro" id="IPR036866">
    <property type="entry name" value="RibonucZ/Hydroxyglut_hydro"/>
</dbReference>
<dbReference type="Gene3D" id="3.60.15.10">
    <property type="entry name" value="Ribonuclease Z/Hydroxyacylglutathione hydrolase-like"/>
    <property type="match status" value="1"/>
</dbReference>
<comment type="caution">
    <text evidence="4">The sequence shown here is derived from an EMBL/GenBank/DDBJ whole genome shotgun (WGS) entry which is preliminary data.</text>
</comment>
<feature type="domain" description="Metallo-beta-lactamase" evidence="3">
    <location>
        <begin position="55"/>
        <end position="236"/>
    </location>
</feature>
<dbReference type="RefSeq" id="WP_326319267.1">
    <property type="nucleotide sequence ID" value="NZ_JAYLAA010000001.1"/>
</dbReference>
<evidence type="ECO:0000256" key="1">
    <source>
        <dbReference type="ARBA" id="ARBA00005250"/>
    </source>
</evidence>
<evidence type="ECO:0000256" key="2">
    <source>
        <dbReference type="SAM" id="SignalP"/>
    </source>
</evidence>
<name>A0ABU6HM92_9FLAO</name>
<accession>A0ABU6HM92</accession>
<dbReference type="SMART" id="SM00849">
    <property type="entry name" value="Lactamase_B"/>
    <property type="match status" value="1"/>
</dbReference>
<evidence type="ECO:0000259" key="3">
    <source>
        <dbReference type="SMART" id="SM00849"/>
    </source>
</evidence>
<dbReference type="EMBL" id="JAYLAA010000001">
    <property type="protein sequence ID" value="MEC3874172.1"/>
    <property type="molecule type" value="Genomic_DNA"/>
</dbReference>
<feature type="chain" id="PRO_5046237111" evidence="2">
    <location>
        <begin position="21"/>
        <end position="296"/>
    </location>
</feature>
<dbReference type="PANTHER" id="PTHR42951">
    <property type="entry name" value="METALLO-BETA-LACTAMASE DOMAIN-CONTAINING"/>
    <property type="match status" value="1"/>
</dbReference>
<evidence type="ECO:0000313" key="5">
    <source>
        <dbReference type="Proteomes" id="UP001348397"/>
    </source>
</evidence>
<dbReference type="Pfam" id="PF00753">
    <property type="entry name" value="Lactamase_B"/>
    <property type="match status" value="1"/>
</dbReference>
<dbReference type="SUPFAM" id="SSF56281">
    <property type="entry name" value="Metallo-hydrolase/oxidoreductase"/>
    <property type="match status" value="1"/>
</dbReference>
<sequence>MKKFIFSVALMLAFVLQVNAQNSYFNKVADANTNVKIVKFGPIKIHTYVNPQLVQVSSHIVELKDSLVIIDAQLTYTFTKEVLAYAKSLNKPVAKVIFTHAHPDHILGNYAYKDYPMFALAENIDLIKSNGESFRQVFLKNFGEKDAAPEVVIPQHELKEGTMKINGVKFVIKKYKDHESDIAAIIEIPAANAFFAGDLIYNQVHLFPGNNHLAAWQKTLDGIKKMVKNKTIFPGHGYAGKSNVLDENRAYLKKAIEIASQPNMDAITYKAEMVKAFPNYGAAILIDFGATELFKK</sequence>
<dbReference type="InterPro" id="IPR050855">
    <property type="entry name" value="NDM-1-like"/>
</dbReference>
<dbReference type="Proteomes" id="UP001348397">
    <property type="component" value="Unassembled WGS sequence"/>
</dbReference>
<feature type="signal peptide" evidence="2">
    <location>
        <begin position="1"/>
        <end position="20"/>
    </location>
</feature>
<dbReference type="InterPro" id="IPR001279">
    <property type="entry name" value="Metallo-B-lactamas"/>
</dbReference>
<reference evidence="4 5" key="1">
    <citation type="submission" date="2024-01" db="EMBL/GenBank/DDBJ databases">
        <title>Chryseobacterium sp. T9W2-O.</title>
        <authorList>
            <person name="Maltman C."/>
        </authorList>
    </citation>
    <scope>NUCLEOTIDE SEQUENCE [LARGE SCALE GENOMIC DNA]</scope>
    <source>
        <strain evidence="4 5">T9W2-O</strain>
    </source>
</reference>
<dbReference type="PANTHER" id="PTHR42951:SF4">
    <property type="entry name" value="ACYL-COENZYME A THIOESTERASE MBLAC2"/>
    <property type="match status" value="1"/>
</dbReference>
<evidence type="ECO:0000313" key="4">
    <source>
        <dbReference type="EMBL" id="MEC3874172.1"/>
    </source>
</evidence>
<keyword evidence="2" id="KW-0732">Signal</keyword>
<protein>
    <submittedName>
        <fullName evidence="4">MBL fold metallo-hydrolase</fullName>
    </submittedName>
</protein>
<gene>
    <name evidence="4" type="ORF">SOP96_00410</name>
</gene>
<keyword evidence="5" id="KW-1185">Reference proteome</keyword>
<comment type="similarity">
    <text evidence="1">Belongs to the metallo-beta-lactamase superfamily. Class-B beta-lactamase family.</text>
</comment>
<proteinExistence type="inferred from homology"/>
<organism evidence="4 5">
    <name type="scientific">Chryseobacterium salviniae</name>
    <dbReference type="NCBI Taxonomy" id="3101750"/>
    <lineage>
        <taxon>Bacteria</taxon>
        <taxon>Pseudomonadati</taxon>
        <taxon>Bacteroidota</taxon>
        <taxon>Flavobacteriia</taxon>
        <taxon>Flavobacteriales</taxon>
        <taxon>Weeksellaceae</taxon>
        <taxon>Chryseobacterium group</taxon>
        <taxon>Chryseobacterium</taxon>
    </lineage>
</organism>